<dbReference type="HAMAP" id="MF_00014">
    <property type="entry name" value="Ribosome_mat_RimM"/>
    <property type="match status" value="1"/>
</dbReference>
<accession>A0A6J6KRV1</accession>
<dbReference type="Pfam" id="PF01782">
    <property type="entry name" value="RimM"/>
    <property type="match status" value="1"/>
</dbReference>
<dbReference type="AlphaFoldDB" id="A0A6J6KRV1"/>
<evidence type="ECO:0000313" key="2">
    <source>
        <dbReference type="EMBL" id="CAB4651648.1"/>
    </source>
</evidence>
<dbReference type="Gene3D" id="2.40.30.60">
    <property type="entry name" value="RimM"/>
    <property type="match status" value="1"/>
</dbReference>
<protein>
    <submittedName>
        <fullName evidence="2">Unannotated protein</fullName>
    </submittedName>
</protein>
<evidence type="ECO:0000259" key="1">
    <source>
        <dbReference type="Pfam" id="PF01782"/>
    </source>
</evidence>
<dbReference type="GO" id="GO:0005840">
    <property type="term" value="C:ribosome"/>
    <property type="evidence" value="ECO:0007669"/>
    <property type="project" value="InterPro"/>
</dbReference>
<dbReference type="InterPro" id="IPR002676">
    <property type="entry name" value="RimM_N"/>
</dbReference>
<reference evidence="2" key="1">
    <citation type="submission" date="2020-05" db="EMBL/GenBank/DDBJ databases">
        <authorList>
            <person name="Chiriac C."/>
            <person name="Salcher M."/>
            <person name="Ghai R."/>
            <person name="Kavagutti S V."/>
        </authorList>
    </citation>
    <scope>NUCLEOTIDE SEQUENCE</scope>
</reference>
<dbReference type="InterPro" id="IPR011033">
    <property type="entry name" value="PRC_barrel-like_sf"/>
</dbReference>
<dbReference type="SUPFAM" id="SSF50346">
    <property type="entry name" value="PRC-barrel domain"/>
    <property type="match status" value="1"/>
</dbReference>
<name>A0A6J6KRV1_9ZZZZ</name>
<proteinExistence type="inferred from homology"/>
<organism evidence="2">
    <name type="scientific">freshwater metagenome</name>
    <dbReference type="NCBI Taxonomy" id="449393"/>
    <lineage>
        <taxon>unclassified sequences</taxon>
        <taxon>metagenomes</taxon>
        <taxon>ecological metagenomes</taxon>
    </lineage>
</organism>
<gene>
    <name evidence="2" type="ORF">UFOPK2195_00506</name>
</gene>
<dbReference type="SUPFAM" id="SSF50447">
    <property type="entry name" value="Translation proteins"/>
    <property type="match status" value="1"/>
</dbReference>
<dbReference type="EMBL" id="CAEZWH010000076">
    <property type="protein sequence ID" value="CAB4651648.1"/>
    <property type="molecule type" value="Genomic_DNA"/>
</dbReference>
<dbReference type="Gene3D" id="2.30.30.240">
    <property type="entry name" value="PRC-barrel domain"/>
    <property type="match status" value="1"/>
</dbReference>
<dbReference type="InterPro" id="IPR009000">
    <property type="entry name" value="Transl_B-barrel_sf"/>
</dbReference>
<feature type="domain" description="RimM N-terminal" evidence="1">
    <location>
        <begin position="18"/>
        <end position="90"/>
    </location>
</feature>
<sequence length="166" mass="18013">MSTSSTTDQQPPTGLLHVGRIGRPHGVRGAMYVDFFSSHPQRTSPKSKLWVAGTWYEIATAKPQGERWLLSFAGMDDRNIAERLTNSDVYGEAIDDPSVVWVHQLVGSVVMDASGTQFGTCVGVIDNPAHPIMELDNGFLVPTPFIVSNENGQVVIDAPEGLFDAD</sequence>
<dbReference type="GO" id="GO:0006364">
    <property type="term" value="P:rRNA processing"/>
    <property type="evidence" value="ECO:0007669"/>
    <property type="project" value="InterPro"/>
</dbReference>
<dbReference type="InterPro" id="IPR036976">
    <property type="entry name" value="RimM_N_sf"/>
</dbReference>
<dbReference type="GO" id="GO:0043022">
    <property type="term" value="F:ribosome binding"/>
    <property type="evidence" value="ECO:0007669"/>
    <property type="project" value="InterPro"/>
</dbReference>
<dbReference type="InterPro" id="IPR011961">
    <property type="entry name" value="RimM"/>
</dbReference>